<dbReference type="SMART" id="SM00355">
    <property type="entry name" value="ZnF_C2H2"/>
    <property type="match status" value="4"/>
</dbReference>
<reference evidence="4 5" key="1">
    <citation type="submission" date="2024-03" db="EMBL/GenBank/DDBJ databases">
        <title>Adaptation during the transition from Ophiocordyceps entomopathogen to insect associate is accompanied by gene loss and intensified selection.</title>
        <authorList>
            <person name="Ward C.M."/>
            <person name="Onetto C.A."/>
            <person name="Borneman A.R."/>
        </authorList>
    </citation>
    <scope>NUCLEOTIDE SEQUENCE [LARGE SCALE GENOMIC DNA]</scope>
    <source>
        <strain evidence="4">AWRI1</strain>
        <tissue evidence="4">Single Adult Female</tissue>
    </source>
</reference>
<dbReference type="SUPFAM" id="SSF57667">
    <property type="entry name" value="beta-beta-alpha zinc fingers"/>
    <property type="match status" value="1"/>
</dbReference>
<evidence type="ECO:0008006" key="6">
    <source>
        <dbReference type="Google" id="ProtNLM"/>
    </source>
</evidence>
<feature type="domain" description="SWIM-type" evidence="3">
    <location>
        <begin position="667"/>
        <end position="698"/>
    </location>
</feature>
<dbReference type="Proteomes" id="UP001367676">
    <property type="component" value="Unassembled WGS sequence"/>
</dbReference>
<sequence length="811" mass="95539">MQCLECGKTFCTQSSLSRHAREVHRRKEETSHVNFSKNVSFIKCFHCKKEFIRKSNLAIHIQNFHTENTERKKCTTSEKTYYTCNECGRHLTRKNSLIHHIKVQHLINHQLSAAQKRETCVECQKDFANEISILKHIENDHGILVKRESVSFQSWENFLQWKDEVEAKNFCRFVKRTTTKLKFEEVTYYYCERRGFHVPIDHRKRRERSTGTKKINGYCPAKIIVRRNMSASQIKASYCSSHTHPIEPENLKYSPFSKSIKNAVAEKLAAQIPIDKILKDVRSNKSKEFLEKNQMMTRKDILNIARSKKLQNLNRRSVKNAVQVESFAMQHSESVLLYKREGEILYNCSELKKEDFVLIYMNKKQKENLQKFGNNVLAMDETQGLDEYGFFLHTLMILDNFDQGFPACFLFTNRNDQIIIELLFQCIKDEIGILNANTFMSDMQDKYFNAYFKIMKHKPNFYLYCSWCVKRAWKHNLSKIRDVEKKEETRKKLYFLQESNDVSVFEEKLIEFCNDLDTDLLDFMMYFQNNFVNSKEQWAYCYRQYSGINTNMVLKNFYRQIKHNFGNGSKITRLEDGLALIENYLEHREQSDLINNIKGHLSKKVIMLRKAHDQAKNHLDTKVGIRKCEDNGASWIVESFSTSNTEYIVTNCGDCVPDCKLMCDKCFCCTHMFKCSCQENSIRNIMCKHIHAVCLQQVIEQEIVDIVNSEPEEDVEDDISISSPIAVYQLTEDEVIEPESVENYEEPKMEDVSEQNRKHFESIMALVASSPTKNDFIHKALRELEAEILTMRDQEWKIEDYECDTEEKFIP</sequence>
<keyword evidence="5" id="KW-1185">Reference proteome</keyword>
<accession>A0AAN9Y6N8</accession>
<dbReference type="PROSITE" id="PS00028">
    <property type="entry name" value="ZINC_FINGER_C2H2_1"/>
    <property type="match status" value="4"/>
</dbReference>
<evidence type="ECO:0000259" key="3">
    <source>
        <dbReference type="PROSITE" id="PS50966"/>
    </source>
</evidence>
<feature type="domain" description="C2H2-type" evidence="2">
    <location>
        <begin position="1"/>
        <end position="29"/>
    </location>
</feature>
<keyword evidence="1" id="KW-0862">Zinc</keyword>
<evidence type="ECO:0000313" key="4">
    <source>
        <dbReference type="EMBL" id="KAK7601923.1"/>
    </source>
</evidence>
<dbReference type="InterPro" id="IPR052797">
    <property type="entry name" value="RegFact_GeneExpr_CellDeath"/>
</dbReference>
<evidence type="ECO:0000259" key="2">
    <source>
        <dbReference type="PROSITE" id="PS50157"/>
    </source>
</evidence>
<evidence type="ECO:0000313" key="5">
    <source>
        <dbReference type="Proteomes" id="UP001367676"/>
    </source>
</evidence>
<dbReference type="PANTHER" id="PTHR33936">
    <property type="entry name" value="PROTEIN CBG17840"/>
    <property type="match status" value="1"/>
</dbReference>
<dbReference type="Gene3D" id="3.30.160.60">
    <property type="entry name" value="Classic Zinc Finger"/>
    <property type="match status" value="2"/>
</dbReference>
<evidence type="ECO:0000256" key="1">
    <source>
        <dbReference type="PROSITE-ProRule" id="PRU00042"/>
    </source>
</evidence>
<dbReference type="PROSITE" id="PS50966">
    <property type="entry name" value="ZF_SWIM"/>
    <property type="match status" value="1"/>
</dbReference>
<proteinExistence type="predicted"/>
<dbReference type="InterPro" id="IPR036236">
    <property type="entry name" value="Znf_C2H2_sf"/>
</dbReference>
<dbReference type="InterPro" id="IPR013087">
    <property type="entry name" value="Znf_C2H2_type"/>
</dbReference>
<protein>
    <recommendedName>
        <fullName evidence="6">SWIM-type domain-containing protein</fullName>
    </recommendedName>
</protein>
<keyword evidence="1" id="KW-0479">Metal-binding</keyword>
<dbReference type="PROSITE" id="PS50157">
    <property type="entry name" value="ZINC_FINGER_C2H2_2"/>
    <property type="match status" value="3"/>
</dbReference>
<dbReference type="Pfam" id="PF00096">
    <property type="entry name" value="zf-C2H2"/>
    <property type="match status" value="3"/>
</dbReference>
<comment type="caution">
    <text evidence="4">The sequence shown here is derived from an EMBL/GenBank/DDBJ whole genome shotgun (WGS) entry which is preliminary data.</text>
</comment>
<keyword evidence="1" id="KW-0863">Zinc-finger</keyword>
<dbReference type="GO" id="GO:0008270">
    <property type="term" value="F:zinc ion binding"/>
    <property type="evidence" value="ECO:0007669"/>
    <property type="project" value="UniProtKB-KW"/>
</dbReference>
<gene>
    <name evidence="4" type="ORF">V9T40_009364</name>
</gene>
<organism evidence="4 5">
    <name type="scientific">Parthenolecanium corni</name>
    <dbReference type="NCBI Taxonomy" id="536013"/>
    <lineage>
        <taxon>Eukaryota</taxon>
        <taxon>Metazoa</taxon>
        <taxon>Ecdysozoa</taxon>
        <taxon>Arthropoda</taxon>
        <taxon>Hexapoda</taxon>
        <taxon>Insecta</taxon>
        <taxon>Pterygota</taxon>
        <taxon>Neoptera</taxon>
        <taxon>Paraneoptera</taxon>
        <taxon>Hemiptera</taxon>
        <taxon>Sternorrhyncha</taxon>
        <taxon>Coccoidea</taxon>
        <taxon>Coccidae</taxon>
        <taxon>Parthenolecanium</taxon>
    </lineage>
</organism>
<dbReference type="AlphaFoldDB" id="A0AAN9Y6N8"/>
<name>A0AAN9Y6N8_9HEMI</name>
<dbReference type="EMBL" id="JBBCAQ010000010">
    <property type="protein sequence ID" value="KAK7601923.1"/>
    <property type="molecule type" value="Genomic_DNA"/>
</dbReference>
<feature type="domain" description="C2H2-type" evidence="2">
    <location>
        <begin position="42"/>
        <end position="70"/>
    </location>
</feature>
<feature type="domain" description="C2H2-type" evidence="2">
    <location>
        <begin position="82"/>
        <end position="105"/>
    </location>
</feature>
<dbReference type="InterPro" id="IPR007527">
    <property type="entry name" value="Znf_SWIM"/>
</dbReference>
<dbReference type="PANTHER" id="PTHR33936:SF24">
    <property type="entry name" value="C2H2-TYPE DOMAIN-CONTAINING PROTEIN"/>
    <property type="match status" value="1"/>
</dbReference>